<reference evidence="2" key="2">
    <citation type="submission" date="2018-04" db="EMBL/GenBank/DDBJ databases">
        <title>OnivRS2 (Oryza nivara Reference Sequence Version 2).</title>
        <authorList>
            <person name="Zhang J."/>
            <person name="Kudrna D."/>
            <person name="Lee S."/>
            <person name="Talag J."/>
            <person name="Rajasekar S."/>
            <person name="Welchert J."/>
            <person name="Hsing Y.-I."/>
            <person name="Wing R.A."/>
        </authorList>
    </citation>
    <scope>NUCLEOTIDE SEQUENCE [LARGE SCALE GENOMIC DNA]</scope>
    <source>
        <strain evidence="2">SL10</strain>
    </source>
</reference>
<feature type="compositionally biased region" description="Basic residues" evidence="1">
    <location>
        <begin position="80"/>
        <end position="94"/>
    </location>
</feature>
<dbReference type="Proteomes" id="UP000006591">
    <property type="component" value="Chromosome 4"/>
</dbReference>
<evidence type="ECO:0000256" key="1">
    <source>
        <dbReference type="SAM" id="MobiDB-lite"/>
    </source>
</evidence>
<feature type="region of interest" description="Disordered" evidence="1">
    <location>
        <begin position="1"/>
        <end position="37"/>
    </location>
</feature>
<feature type="compositionally biased region" description="Polar residues" evidence="1">
    <location>
        <begin position="149"/>
        <end position="163"/>
    </location>
</feature>
<evidence type="ECO:0000313" key="3">
    <source>
        <dbReference type="Proteomes" id="UP000006591"/>
    </source>
</evidence>
<keyword evidence="3" id="KW-1185">Reference proteome</keyword>
<protein>
    <submittedName>
        <fullName evidence="2">Uncharacterized protein</fullName>
    </submittedName>
</protein>
<sequence length="203" mass="21994">MPPNLAEARSGPPPLPPPPGCSCLHTAGSGGGEARPAFHDKESYKKTMRGAKFVFHHVDVEVSCHPPPATPPAPKPKEERKKKKKMNTKRKKACSVRDERAASEISDKASRKEGKGKLPVLVVCLICTGSIQHDDAQALRDGDQRREQPTQLIPSPSSRIRNSAHTTVAGGARRKANTNEPTQNVSNNILNRIPTDIRNSGLP</sequence>
<feature type="compositionally biased region" description="Pro residues" evidence="1">
    <location>
        <begin position="65"/>
        <end position="74"/>
    </location>
</feature>
<accession>A0A0E0H793</accession>
<name>A0A0E0H793_ORYNI</name>
<dbReference type="HOGENOM" id="CLU_1350804_0_0_1"/>
<feature type="region of interest" description="Disordered" evidence="1">
    <location>
        <begin position="64"/>
        <end position="113"/>
    </location>
</feature>
<feature type="compositionally biased region" description="Basic and acidic residues" evidence="1">
    <location>
        <begin position="138"/>
        <end position="148"/>
    </location>
</feature>
<evidence type="ECO:0000313" key="2">
    <source>
        <dbReference type="EnsemblPlants" id="ONIVA04G27620.1"/>
    </source>
</evidence>
<feature type="region of interest" description="Disordered" evidence="1">
    <location>
        <begin position="138"/>
        <end position="163"/>
    </location>
</feature>
<proteinExistence type="predicted"/>
<dbReference type="Gramene" id="ONIVA04G27620.1">
    <property type="protein sequence ID" value="ONIVA04G27620.1"/>
    <property type="gene ID" value="ONIVA04G27620"/>
</dbReference>
<feature type="compositionally biased region" description="Pro residues" evidence="1">
    <location>
        <begin position="11"/>
        <end position="20"/>
    </location>
</feature>
<dbReference type="EnsemblPlants" id="ONIVA04G27620.1">
    <property type="protein sequence ID" value="ONIVA04G27620.1"/>
    <property type="gene ID" value="ONIVA04G27620"/>
</dbReference>
<feature type="compositionally biased region" description="Basic and acidic residues" evidence="1">
    <location>
        <begin position="95"/>
        <end position="113"/>
    </location>
</feature>
<reference evidence="2" key="1">
    <citation type="submission" date="2015-04" db="UniProtKB">
        <authorList>
            <consortium name="EnsemblPlants"/>
        </authorList>
    </citation>
    <scope>IDENTIFICATION</scope>
    <source>
        <strain evidence="2">SL10</strain>
    </source>
</reference>
<organism evidence="2">
    <name type="scientific">Oryza nivara</name>
    <name type="common">Indian wild rice</name>
    <name type="synonym">Oryza sativa f. spontanea</name>
    <dbReference type="NCBI Taxonomy" id="4536"/>
    <lineage>
        <taxon>Eukaryota</taxon>
        <taxon>Viridiplantae</taxon>
        <taxon>Streptophyta</taxon>
        <taxon>Embryophyta</taxon>
        <taxon>Tracheophyta</taxon>
        <taxon>Spermatophyta</taxon>
        <taxon>Magnoliopsida</taxon>
        <taxon>Liliopsida</taxon>
        <taxon>Poales</taxon>
        <taxon>Poaceae</taxon>
        <taxon>BOP clade</taxon>
        <taxon>Oryzoideae</taxon>
        <taxon>Oryzeae</taxon>
        <taxon>Oryzinae</taxon>
        <taxon>Oryza</taxon>
    </lineage>
</organism>
<dbReference type="AlphaFoldDB" id="A0A0E0H793"/>